<dbReference type="InterPro" id="IPR036237">
    <property type="entry name" value="Xyl_isomerase-like_sf"/>
</dbReference>
<dbReference type="AlphaFoldDB" id="A0A5C5WKH6"/>
<protein>
    <submittedName>
        <fullName evidence="1">Xylose isomerase-like TIM barrel</fullName>
    </submittedName>
</protein>
<dbReference type="NCBIfam" id="NF035939">
    <property type="entry name" value="TIM_EboE"/>
    <property type="match status" value="1"/>
</dbReference>
<evidence type="ECO:0000313" key="1">
    <source>
        <dbReference type="EMBL" id="TWT50372.1"/>
    </source>
</evidence>
<keyword evidence="2" id="KW-1185">Reference proteome</keyword>
<organism evidence="1 2">
    <name type="scientific">Rubripirellula amarantea</name>
    <dbReference type="NCBI Taxonomy" id="2527999"/>
    <lineage>
        <taxon>Bacteria</taxon>
        <taxon>Pseudomonadati</taxon>
        <taxon>Planctomycetota</taxon>
        <taxon>Planctomycetia</taxon>
        <taxon>Pirellulales</taxon>
        <taxon>Pirellulaceae</taxon>
        <taxon>Rubripirellula</taxon>
    </lineage>
</organism>
<sequence length="397" mass="44695">MSSPKDWIIGYCTNVHAGTDLATIKSNLSTYASGARAASHLDELSVGLWLPSTAATSLVNDPHPFREYLESLKLRPYTINGFPYDNFHQPVVKQSVYVPGWWQQERLDYTKQLARILSALLPDDDKVGTISTLPIGWPDRSLTAEEKADRIGQSGEQLRQLAGFLAKLHHDTGRKIIVAIEPEPGCILQTTDDVIDFFAKELPEEIQRKYIMVCHDICHSAVMMENQAEVLNRLTQAKIGIGKVQVSSAIVGDWSSMSNHRRREAIEQLSHFAEDRYLHQTGRRLADNSFALAEDLPELLSRIASDGDPVWGDERWIVHFHVPIFLERFEHLTTSHADITQCLKALADPKSTIDFTGHLEIETYAWNVMPAAMKKQSLADDIASEVKWLKRAVIDAM</sequence>
<reference evidence="1 2" key="1">
    <citation type="submission" date="2019-02" db="EMBL/GenBank/DDBJ databases">
        <title>Deep-cultivation of Planctomycetes and their phenomic and genomic characterization uncovers novel biology.</title>
        <authorList>
            <person name="Wiegand S."/>
            <person name="Jogler M."/>
            <person name="Boedeker C."/>
            <person name="Pinto D."/>
            <person name="Vollmers J."/>
            <person name="Rivas-Marin E."/>
            <person name="Kohn T."/>
            <person name="Peeters S.H."/>
            <person name="Heuer A."/>
            <person name="Rast P."/>
            <person name="Oberbeckmann S."/>
            <person name="Bunk B."/>
            <person name="Jeske O."/>
            <person name="Meyerdierks A."/>
            <person name="Storesund J.E."/>
            <person name="Kallscheuer N."/>
            <person name="Luecker S."/>
            <person name="Lage O.M."/>
            <person name="Pohl T."/>
            <person name="Merkel B.J."/>
            <person name="Hornburger P."/>
            <person name="Mueller R.-W."/>
            <person name="Bruemmer F."/>
            <person name="Labrenz M."/>
            <person name="Spormann A.M."/>
            <person name="Op Den Camp H."/>
            <person name="Overmann J."/>
            <person name="Amann R."/>
            <person name="Jetten M.S.M."/>
            <person name="Mascher T."/>
            <person name="Medema M.H."/>
            <person name="Devos D.P."/>
            <person name="Kaster A.-K."/>
            <person name="Ovreas L."/>
            <person name="Rohde M."/>
            <person name="Galperin M.Y."/>
            <person name="Jogler C."/>
        </authorList>
    </citation>
    <scope>NUCLEOTIDE SEQUENCE [LARGE SCALE GENOMIC DNA]</scope>
    <source>
        <strain evidence="1 2">Pla22</strain>
    </source>
</reference>
<dbReference type="OrthoDB" id="9785907at2"/>
<dbReference type="Gene3D" id="3.20.20.150">
    <property type="entry name" value="Divalent-metal-dependent TIM barrel enzymes"/>
    <property type="match status" value="1"/>
</dbReference>
<keyword evidence="1" id="KW-0413">Isomerase</keyword>
<name>A0A5C5WKH6_9BACT</name>
<dbReference type="Proteomes" id="UP000316598">
    <property type="component" value="Unassembled WGS sequence"/>
</dbReference>
<evidence type="ECO:0000313" key="2">
    <source>
        <dbReference type="Proteomes" id="UP000316598"/>
    </source>
</evidence>
<proteinExistence type="predicted"/>
<dbReference type="GO" id="GO:0016853">
    <property type="term" value="F:isomerase activity"/>
    <property type="evidence" value="ECO:0007669"/>
    <property type="project" value="UniProtKB-KW"/>
</dbReference>
<dbReference type="EMBL" id="SJPI01000002">
    <property type="protein sequence ID" value="TWT50372.1"/>
    <property type="molecule type" value="Genomic_DNA"/>
</dbReference>
<dbReference type="RefSeq" id="WP_146515614.1">
    <property type="nucleotide sequence ID" value="NZ_SJPI01000002.1"/>
</dbReference>
<dbReference type="SUPFAM" id="SSF51658">
    <property type="entry name" value="Xylose isomerase-like"/>
    <property type="match status" value="1"/>
</dbReference>
<gene>
    <name evidence="1" type="ORF">Pla22_31140</name>
</gene>
<comment type="caution">
    <text evidence="1">The sequence shown here is derived from an EMBL/GenBank/DDBJ whole genome shotgun (WGS) entry which is preliminary data.</text>
</comment>
<accession>A0A5C5WKH6</accession>